<reference evidence="2 3" key="1">
    <citation type="journal article" date="2011" name="J. Gen. Appl. Microbiol.">
        <title>Draft genome sequencing of the enigmatic basidiomycete Mixia osmundae.</title>
        <authorList>
            <person name="Nishida H."/>
            <person name="Nagatsuka Y."/>
            <person name="Sugiyama J."/>
        </authorList>
    </citation>
    <scope>NUCLEOTIDE SEQUENCE [LARGE SCALE GENOMIC DNA]</scope>
    <source>
        <strain evidence="3">CBS 9802 / IAM 14324 / JCM 22182 / KY 12970</strain>
    </source>
</reference>
<dbReference type="HOGENOM" id="CLU_089014_0_0_1"/>
<name>G7E5N4_MIXOS</name>
<accession>G7E5N4</accession>
<comment type="caution">
    <text evidence="2">The sequence shown here is derived from an EMBL/GenBank/DDBJ whole genome shotgun (WGS) entry which is preliminary data.</text>
</comment>
<dbReference type="EMBL" id="BABT02000150">
    <property type="protein sequence ID" value="GAA98144.1"/>
    <property type="molecule type" value="Genomic_DNA"/>
</dbReference>
<dbReference type="Proteomes" id="UP000009131">
    <property type="component" value="Unassembled WGS sequence"/>
</dbReference>
<protein>
    <submittedName>
        <fullName evidence="2">Uncharacterized protein</fullName>
    </submittedName>
</protein>
<dbReference type="eggNOG" id="ENOG502SFGK">
    <property type="taxonomic scope" value="Eukaryota"/>
</dbReference>
<evidence type="ECO:0000256" key="1">
    <source>
        <dbReference type="SAM" id="MobiDB-lite"/>
    </source>
</evidence>
<feature type="region of interest" description="Disordered" evidence="1">
    <location>
        <begin position="58"/>
        <end position="86"/>
    </location>
</feature>
<evidence type="ECO:0000313" key="3">
    <source>
        <dbReference type="Proteomes" id="UP000009131"/>
    </source>
</evidence>
<dbReference type="AlphaFoldDB" id="G7E5N4"/>
<sequence length="273" mass="30035">MCLVLLHNDIGEDLASRVQAREKASEHEEASDKFFSCQQPPLLLLAPPLFASRGMVRSPAQLRGTKSPSPAPSPSRSSSVNTPAENPYQRKARALLVEFSLTRKSWHDQVGLALRHAASIVLIRSDLSATDLNSAVFLKQQDAPFDAAAAQQGFKSAGHERLEASYRQLLGAMSSIETQTALTLTISQKFESVLIEASKTRGMSFAFEQPLWLTWPLARFNDEVLELTGQFRASRSLMTALTQTLTDPIKTHEECQAALTRHRANSNSTSFAP</sequence>
<gene>
    <name evidence="2" type="primary">Mo04827</name>
    <name evidence="2" type="ORF">E5Q_04827</name>
</gene>
<dbReference type="OrthoDB" id="17066at2759"/>
<proteinExistence type="predicted"/>
<reference evidence="2 3" key="2">
    <citation type="journal article" date="2012" name="Open Biol.">
        <title>Characteristics of nucleosomes and linker DNA regions on the genome of the basidiomycete Mixia osmundae revealed by mono- and dinucleosome mapping.</title>
        <authorList>
            <person name="Nishida H."/>
            <person name="Kondo S."/>
            <person name="Matsumoto T."/>
            <person name="Suzuki Y."/>
            <person name="Yoshikawa H."/>
            <person name="Taylor T.D."/>
            <person name="Sugiyama J."/>
        </authorList>
    </citation>
    <scope>NUCLEOTIDE SEQUENCE [LARGE SCALE GENOMIC DNA]</scope>
    <source>
        <strain evidence="3">CBS 9802 / IAM 14324 / JCM 22182 / KY 12970</strain>
    </source>
</reference>
<evidence type="ECO:0000313" key="2">
    <source>
        <dbReference type="EMBL" id="GAA98144.1"/>
    </source>
</evidence>
<keyword evidence="3" id="KW-1185">Reference proteome</keyword>
<organism evidence="2 3">
    <name type="scientific">Mixia osmundae (strain CBS 9802 / IAM 14324 / JCM 22182 / KY 12970)</name>
    <dbReference type="NCBI Taxonomy" id="764103"/>
    <lineage>
        <taxon>Eukaryota</taxon>
        <taxon>Fungi</taxon>
        <taxon>Dikarya</taxon>
        <taxon>Basidiomycota</taxon>
        <taxon>Pucciniomycotina</taxon>
        <taxon>Mixiomycetes</taxon>
        <taxon>Mixiales</taxon>
        <taxon>Mixiaceae</taxon>
        <taxon>Mixia</taxon>
    </lineage>
</organism>
<dbReference type="InParanoid" id="G7E5N4"/>